<organism evidence="2 3">
    <name type="scientific">Rhizobium favelukesii</name>
    <dbReference type="NCBI Taxonomy" id="348824"/>
    <lineage>
        <taxon>Bacteria</taxon>
        <taxon>Pseudomonadati</taxon>
        <taxon>Pseudomonadota</taxon>
        <taxon>Alphaproteobacteria</taxon>
        <taxon>Hyphomicrobiales</taxon>
        <taxon>Rhizobiaceae</taxon>
        <taxon>Rhizobium/Agrobacterium group</taxon>
        <taxon>Rhizobium</taxon>
    </lineage>
</organism>
<accession>W6S0M3</accession>
<feature type="compositionally biased region" description="Polar residues" evidence="1">
    <location>
        <begin position="10"/>
        <end position="29"/>
    </location>
</feature>
<evidence type="ECO:0000256" key="1">
    <source>
        <dbReference type="SAM" id="MobiDB-lite"/>
    </source>
</evidence>
<evidence type="ECO:0000313" key="3">
    <source>
        <dbReference type="Proteomes" id="UP000019443"/>
    </source>
</evidence>
<gene>
    <name evidence="2" type="ORF">LPU83_pLPU83b_0031</name>
</gene>
<dbReference type="Proteomes" id="UP000019443">
    <property type="component" value="Unassembled WGS sequence"/>
</dbReference>
<dbReference type="EMBL" id="CBYB010000004">
    <property type="protein sequence ID" value="CDM60031.1"/>
    <property type="molecule type" value="Genomic_DNA"/>
</dbReference>
<protein>
    <submittedName>
        <fullName evidence="2">Uncharacterized protein</fullName>
    </submittedName>
</protein>
<dbReference type="AlphaFoldDB" id="W6S0M3"/>
<comment type="caution">
    <text evidence="2">The sequence shown here is derived from an EMBL/GenBank/DDBJ whole genome shotgun (WGS) entry which is preliminary data.</text>
</comment>
<feature type="region of interest" description="Disordered" evidence="1">
    <location>
        <begin position="1"/>
        <end position="29"/>
    </location>
</feature>
<evidence type="ECO:0000313" key="2">
    <source>
        <dbReference type="EMBL" id="CDM60031.1"/>
    </source>
</evidence>
<proteinExistence type="predicted"/>
<keyword evidence="3" id="KW-1185">Reference proteome</keyword>
<name>W6S0M3_9HYPH</name>
<keyword evidence="2" id="KW-0614">Plasmid</keyword>
<sequence length="73" mass="7795">MPSHPDSERQAQSYRGISTKSTDSGASQGVTITRQFSGAEPSALGLGERTVLATNNLLKRLSFKTVPSMTRPS</sequence>
<geneLocation type="plasmid" evidence="2">
    <name>pLPU83b</name>
</geneLocation>
<reference evidence="2" key="1">
    <citation type="submission" date="2013-11" db="EMBL/GenBank/DDBJ databases">
        <title>Draft genome sequence of the broad-host-range Rhizobium sp. LPU83 strain, a member of the low-genetic diversity Oregon-like Rhizobium sp. group.</title>
        <authorList>
            <person name="Wibberg D."/>
            <person name="Puehler A."/>
            <person name="Schlueter A."/>
        </authorList>
    </citation>
    <scope>NUCLEOTIDE SEQUENCE [LARGE SCALE GENOMIC DNA]</scope>
    <source>
        <strain evidence="2">LPU83</strain>
        <plasmid evidence="2">pLPU83b</plasmid>
    </source>
</reference>